<reference evidence="1 2" key="1">
    <citation type="submission" date="2017-09" db="EMBL/GenBank/DDBJ databases">
        <title>Depth-based differentiation of microbial function through sediment-hosted aquifers and enrichment of novel symbionts in the deep terrestrial subsurface.</title>
        <authorList>
            <person name="Probst A.J."/>
            <person name="Ladd B."/>
            <person name="Jarett J.K."/>
            <person name="Geller-Mcgrath D.E."/>
            <person name="Sieber C.M."/>
            <person name="Emerson J.B."/>
            <person name="Anantharaman K."/>
            <person name="Thomas B.C."/>
            <person name="Malmstrom R."/>
            <person name="Stieglmeier M."/>
            <person name="Klingl A."/>
            <person name="Woyke T."/>
            <person name="Ryan C.M."/>
            <person name="Banfield J.F."/>
        </authorList>
    </citation>
    <scope>NUCLEOTIDE SEQUENCE [LARGE SCALE GENOMIC DNA]</scope>
    <source>
        <strain evidence="1">CG23_combo_of_CG06-09_8_20_14_all_39_39</strain>
    </source>
</reference>
<protein>
    <submittedName>
        <fullName evidence="1">Uncharacterized protein</fullName>
    </submittedName>
</protein>
<dbReference type="EMBL" id="PCRX01000010">
    <property type="protein sequence ID" value="PIP29153.1"/>
    <property type="molecule type" value="Genomic_DNA"/>
</dbReference>
<name>A0A2G9Z7L9_9BACT</name>
<dbReference type="Proteomes" id="UP000231235">
    <property type="component" value="Unassembled WGS sequence"/>
</dbReference>
<comment type="caution">
    <text evidence="1">The sequence shown here is derived from an EMBL/GenBank/DDBJ whole genome shotgun (WGS) entry which is preliminary data.</text>
</comment>
<accession>A0A2G9Z7L9</accession>
<organism evidence="1 2">
    <name type="scientific">Candidatus Kuenenbacteria bacterium CG23_combo_of_CG06-09_8_20_14_all_39_39</name>
    <dbReference type="NCBI Taxonomy" id="1974623"/>
    <lineage>
        <taxon>Bacteria</taxon>
        <taxon>Candidatus Kueneniibacteriota</taxon>
    </lineage>
</organism>
<evidence type="ECO:0000313" key="1">
    <source>
        <dbReference type="EMBL" id="PIP29153.1"/>
    </source>
</evidence>
<dbReference type="AlphaFoldDB" id="A0A2G9Z7L9"/>
<sequence length="80" mass="8958">MQRVALTTWLRGHKINNNFLVLSLCEGSLKERQTDALGRLSPRGGSPTERATRPDIFKSYLKLTIFSSKKGGDCPPIKKQ</sequence>
<gene>
    <name evidence="1" type="ORF">COX28_00625</name>
</gene>
<proteinExistence type="predicted"/>
<evidence type="ECO:0000313" key="2">
    <source>
        <dbReference type="Proteomes" id="UP000231235"/>
    </source>
</evidence>